<comment type="caution">
    <text evidence="2">The sequence shown here is derived from an EMBL/GenBank/DDBJ whole genome shotgun (WGS) entry which is preliminary data.</text>
</comment>
<protein>
    <submittedName>
        <fullName evidence="2">Uncharacterized protein</fullName>
    </submittedName>
</protein>
<feature type="transmembrane region" description="Helical" evidence="1">
    <location>
        <begin position="12"/>
        <end position="30"/>
    </location>
</feature>
<dbReference type="AlphaFoldDB" id="A0A8K0UFG9"/>
<organism evidence="2 3">
    <name type="scientific">Cristinia sonorae</name>
    <dbReference type="NCBI Taxonomy" id="1940300"/>
    <lineage>
        <taxon>Eukaryota</taxon>
        <taxon>Fungi</taxon>
        <taxon>Dikarya</taxon>
        <taxon>Basidiomycota</taxon>
        <taxon>Agaricomycotina</taxon>
        <taxon>Agaricomycetes</taxon>
        <taxon>Agaricomycetidae</taxon>
        <taxon>Agaricales</taxon>
        <taxon>Pleurotineae</taxon>
        <taxon>Stephanosporaceae</taxon>
        <taxon>Cristinia</taxon>
    </lineage>
</organism>
<name>A0A8K0UFG9_9AGAR</name>
<proteinExistence type="predicted"/>
<gene>
    <name evidence="2" type="ORF">BXZ70DRAFT_560897</name>
</gene>
<keyword evidence="1" id="KW-0812">Transmembrane</keyword>
<reference evidence="2" key="1">
    <citation type="journal article" date="2021" name="New Phytol.">
        <title>Evolutionary innovations through gain and loss of genes in the ectomycorrhizal Boletales.</title>
        <authorList>
            <person name="Wu G."/>
            <person name="Miyauchi S."/>
            <person name="Morin E."/>
            <person name="Kuo A."/>
            <person name="Drula E."/>
            <person name="Varga T."/>
            <person name="Kohler A."/>
            <person name="Feng B."/>
            <person name="Cao Y."/>
            <person name="Lipzen A."/>
            <person name="Daum C."/>
            <person name="Hundley H."/>
            <person name="Pangilinan J."/>
            <person name="Johnson J."/>
            <person name="Barry K."/>
            <person name="LaButti K."/>
            <person name="Ng V."/>
            <person name="Ahrendt S."/>
            <person name="Min B."/>
            <person name="Choi I.G."/>
            <person name="Park H."/>
            <person name="Plett J.M."/>
            <person name="Magnuson J."/>
            <person name="Spatafora J.W."/>
            <person name="Nagy L.G."/>
            <person name="Henrissat B."/>
            <person name="Grigoriev I.V."/>
            <person name="Yang Z.L."/>
            <person name="Xu J."/>
            <person name="Martin F.M."/>
        </authorList>
    </citation>
    <scope>NUCLEOTIDE SEQUENCE</scope>
    <source>
        <strain evidence="2">KKN 215</strain>
    </source>
</reference>
<accession>A0A8K0UFG9</accession>
<evidence type="ECO:0000313" key="2">
    <source>
        <dbReference type="EMBL" id="KAH8085429.1"/>
    </source>
</evidence>
<dbReference type="EMBL" id="JAEVFJ010000044">
    <property type="protein sequence ID" value="KAH8085429.1"/>
    <property type="molecule type" value="Genomic_DNA"/>
</dbReference>
<keyword evidence="1" id="KW-0472">Membrane</keyword>
<dbReference type="Proteomes" id="UP000813824">
    <property type="component" value="Unassembled WGS sequence"/>
</dbReference>
<keyword evidence="3" id="KW-1185">Reference proteome</keyword>
<sequence>MTRKGKPMVPKPMLALVAVGIYVALTELLLRKPKKRRRRKASNKGATVTRNLKAFEHLMSKLYDAACQDADYLEGASTGRVKIAEMSASEEEE</sequence>
<evidence type="ECO:0000256" key="1">
    <source>
        <dbReference type="SAM" id="Phobius"/>
    </source>
</evidence>
<evidence type="ECO:0000313" key="3">
    <source>
        <dbReference type="Proteomes" id="UP000813824"/>
    </source>
</evidence>
<keyword evidence="1" id="KW-1133">Transmembrane helix</keyword>